<protein>
    <recommendedName>
        <fullName evidence="8">THAP-type domain-containing protein</fullName>
    </recommendedName>
</protein>
<keyword evidence="4" id="KW-0862">Zinc</keyword>
<evidence type="ECO:0000256" key="4">
    <source>
        <dbReference type="ARBA" id="ARBA00022833"/>
    </source>
</evidence>
<organism evidence="9 10">
    <name type="scientific">Daphnia pulex</name>
    <name type="common">Water flea</name>
    <dbReference type="NCBI Taxonomy" id="6669"/>
    <lineage>
        <taxon>Eukaryota</taxon>
        <taxon>Metazoa</taxon>
        <taxon>Ecdysozoa</taxon>
        <taxon>Arthropoda</taxon>
        <taxon>Crustacea</taxon>
        <taxon>Branchiopoda</taxon>
        <taxon>Diplostraca</taxon>
        <taxon>Cladocera</taxon>
        <taxon>Anomopoda</taxon>
        <taxon>Daphniidae</taxon>
        <taxon>Daphnia</taxon>
    </lineage>
</organism>
<sequence>MPYRKCCLKGCDRNSRKNKDASFFQFPKVRQDEQELTETRLYRWRKRVNIPDDELKKSFVCDKHFVLGCPSYERNVNSPDWAPCLLLENTYITKSDCDRTRRRVKCLPTYKGNRRNQTVSTIENKDVVAVEPNVEDNVADAGENSRNPNMSTNEDKEVGCAEPNASLADHVYAGESNESNITFHSESVSEIHDDTGLVSNLGEIPSHNFQESDLQQPDLNVELKKVIVELQNRNSELASKKYLNYNLKSPEGKPKKQKDLYTRCIEDVELMVYYTRFTPTAFEAIFKGVLPLKHNNNSCLDFRRQFFLTLTKLVHNFGFQDLSVQFNVSRQTVSNYFHFWVGLLHDRFFSRAVFWPSQGSLKKTMPMCFRMDFFNTAAILDCFEIQIDTPHIPTDQAASFSSHKQRTTVKYLISVSPQGSFNFVSNGFCGRVSDKQVVIDSGILNNLKHGDLILADRGFPLEEVVASRGAQFMVPAFMKERNQLPEIETRRIENVRIHVERILGATRARFQMLKGPIDRNFLNSDNESTGFVDKIVKVCCMLTNLLPSVVPLD</sequence>
<dbReference type="GO" id="GO:0003677">
    <property type="term" value="F:DNA binding"/>
    <property type="evidence" value="ECO:0007669"/>
    <property type="project" value="UniProtKB-UniRule"/>
</dbReference>
<dbReference type="HOGENOM" id="CLU_025643_1_2_1"/>
<dbReference type="InterPro" id="IPR027806">
    <property type="entry name" value="HARBI1_dom"/>
</dbReference>
<dbReference type="eggNOG" id="ENOG502RXBE">
    <property type="taxonomic scope" value="Eukaryota"/>
</dbReference>
<evidence type="ECO:0000256" key="1">
    <source>
        <dbReference type="ARBA" id="ARBA00001968"/>
    </source>
</evidence>
<evidence type="ECO:0000256" key="5">
    <source>
        <dbReference type="ARBA" id="ARBA00023125"/>
    </source>
</evidence>
<dbReference type="InterPro" id="IPR006612">
    <property type="entry name" value="THAP_Znf"/>
</dbReference>
<evidence type="ECO:0000313" key="9">
    <source>
        <dbReference type="EMBL" id="EFX71370.1"/>
    </source>
</evidence>
<dbReference type="EMBL" id="GL732610">
    <property type="protein sequence ID" value="EFX71370.1"/>
    <property type="molecule type" value="Genomic_DNA"/>
</dbReference>
<feature type="domain" description="THAP-type" evidence="8">
    <location>
        <begin position="1"/>
        <end position="86"/>
    </location>
</feature>
<evidence type="ECO:0000256" key="3">
    <source>
        <dbReference type="ARBA" id="ARBA00022771"/>
    </source>
</evidence>
<keyword evidence="3 6" id="KW-0863">Zinc-finger</keyword>
<dbReference type="Pfam" id="PF13613">
    <property type="entry name" value="HTH_Tnp_4"/>
    <property type="match status" value="1"/>
</dbReference>
<comment type="cofactor">
    <cofactor evidence="1">
        <name>a divalent metal cation</name>
        <dbReference type="ChEBI" id="CHEBI:60240"/>
    </cofactor>
</comment>
<evidence type="ECO:0000313" key="10">
    <source>
        <dbReference type="Proteomes" id="UP000000305"/>
    </source>
</evidence>
<dbReference type="Proteomes" id="UP000000305">
    <property type="component" value="Unassembled WGS sequence"/>
</dbReference>
<name>E9HA53_DAPPU</name>
<dbReference type="OrthoDB" id="7331812at2759"/>
<gene>
    <name evidence="9" type="ORF">DAPPUDRAFT_227966</name>
</gene>
<evidence type="ECO:0000256" key="2">
    <source>
        <dbReference type="ARBA" id="ARBA00022723"/>
    </source>
</evidence>
<dbReference type="Pfam" id="PF13359">
    <property type="entry name" value="DDE_Tnp_4"/>
    <property type="match status" value="1"/>
</dbReference>
<dbReference type="PhylomeDB" id="E9HA53"/>
<dbReference type="GO" id="GO:0008270">
    <property type="term" value="F:zinc ion binding"/>
    <property type="evidence" value="ECO:0007669"/>
    <property type="project" value="UniProtKB-KW"/>
</dbReference>
<proteinExistence type="predicted"/>
<dbReference type="STRING" id="6669.E9HA53"/>
<dbReference type="Pfam" id="PF05485">
    <property type="entry name" value="THAP"/>
    <property type="match status" value="1"/>
</dbReference>
<keyword evidence="5 6" id="KW-0238">DNA-binding</keyword>
<dbReference type="PANTHER" id="PTHR23080:SF143">
    <property type="entry name" value="SI:DKEY-56D12.4"/>
    <property type="match status" value="1"/>
</dbReference>
<dbReference type="KEGG" id="dpx:DAPPUDRAFT_227966"/>
<keyword evidence="2" id="KW-0479">Metal-binding</keyword>
<feature type="region of interest" description="Disordered" evidence="7">
    <location>
        <begin position="138"/>
        <end position="157"/>
    </location>
</feature>
<evidence type="ECO:0000256" key="7">
    <source>
        <dbReference type="SAM" id="MobiDB-lite"/>
    </source>
</evidence>
<dbReference type="AlphaFoldDB" id="E9HA53"/>
<evidence type="ECO:0000259" key="8">
    <source>
        <dbReference type="PROSITE" id="PS50950"/>
    </source>
</evidence>
<dbReference type="SMART" id="SM00980">
    <property type="entry name" value="THAP"/>
    <property type="match status" value="1"/>
</dbReference>
<evidence type="ECO:0000256" key="6">
    <source>
        <dbReference type="PROSITE-ProRule" id="PRU00309"/>
    </source>
</evidence>
<dbReference type="SUPFAM" id="SSF57716">
    <property type="entry name" value="Glucocorticoid receptor-like (DNA-binding domain)"/>
    <property type="match status" value="1"/>
</dbReference>
<accession>E9HA53</accession>
<dbReference type="InParanoid" id="E9HA53"/>
<keyword evidence="10" id="KW-1185">Reference proteome</keyword>
<dbReference type="PROSITE" id="PS50950">
    <property type="entry name" value="ZF_THAP"/>
    <property type="match status" value="1"/>
</dbReference>
<dbReference type="PANTHER" id="PTHR23080">
    <property type="entry name" value="THAP DOMAIN PROTEIN"/>
    <property type="match status" value="1"/>
</dbReference>
<dbReference type="InterPro" id="IPR027805">
    <property type="entry name" value="Transposase_HTH_dom"/>
</dbReference>
<reference evidence="9 10" key="1">
    <citation type="journal article" date="2011" name="Science">
        <title>The ecoresponsive genome of Daphnia pulex.</title>
        <authorList>
            <person name="Colbourne J.K."/>
            <person name="Pfrender M.E."/>
            <person name="Gilbert D."/>
            <person name="Thomas W.K."/>
            <person name="Tucker A."/>
            <person name="Oakley T.H."/>
            <person name="Tokishita S."/>
            <person name="Aerts A."/>
            <person name="Arnold G.J."/>
            <person name="Basu M.K."/>
            <person name="Bauer D.J."/>
            <person name="Caceres C.E."/>
            <person name="Carmel L."/>
            <person name="Casola C."/>
            <person name="Choi J.H."/>
            <person name="Detter J.C."/>
            <person name="Dong Q."/>
            <person name="Dusheyko S."/>
            <person name="Eads B.D."/>
            <person name="Frohlich T."/>
            <person name="Geiler-Samerotte K.A."/>
            <person name="Gerlach D."/>
            <person name="Hatcher P."/>
            <person name="Jogdeo S."/>
            <person name="Krijgsveld J."/>
            <person name="Kriventseva E.V."/>
            <person name="Kultz D."/>
            <person name="Laforsch C."/>
            <person name="Lindquist E."/>
            <person name="Lopez J."/>
            <person name="Manak J.R."/>
            <person name="Muller J."/>
            <person name="Pangilinan J."/>
            <person name="Patwardhan R.P."/>
            <person name="Pitluck S."/>
            <person name="Pritham E.J."/>
            <person name="Rechtsteiner A."/>
            <person name="Rho M."/>
            <person name="Rogozin I.B."/>
            <person name="Sakarya O."/>
            <person name="Salamov A."/>
            <person name="Schaack S."/>
            <person name="Shapiro H."/>
            <person name="Shiga Y."/>
            <person name="Skalitzky C."/>
            <person name="Smith Z."/>
            <person name="Souvorov A."/>
            <person name="Sung W."/>
            <person name="Tang Z."/>
            <person name="Tsuchiya D."/>
            <person name="Tu H."/>
            <person name="Vos H."/>
            <person name="Wang M."/>
            <person name="Wolf Y.I."/>
            <person name="Yamagata H."/>
            <person name="Yamada T."/>
            <person name="Ye Y."/>
            <person name="Shaw J.R."/>
            <person name="Andrews J."/>
            <person name="Crease T.J."/>
            <person name="Tang H."/>
            <person name="Lucas S.M."/>
            <person name="Robertson H.M."/>
            <person name="Bork P."/>
            <person name="Koonin E.V."/>
            <person name="Zdobnov E.M."/>
            <person name="Grigoriev I.V."/>
            <person name="Lynch M."/>
            <person name="Boore J.L."/>
        </authorList>
    </citation>
    <scope>NUCLEOTIDE SEQUENCE [LARGE SCALE GENOMIC DNA]</scope>
</reference>